<protein>
    <submittedName>
        <fullName evidence="2">Uncharacterized protein</fullName>
    </submittedName>
</protein>
<dbReference type="EMBL" id="WIWS01000061">
    <property type="protein sequence ID" value="KAF3214015.1"/>
    <property type="molecule type" value="Genomic_DNA"/>
</dbReference>
<feature type="transmembrane region" description="Helical" evidence="1">
    <location>
        <begin position="48"/>
        <end position="66"/>
    </location>
</feature>
<dbReference type="Proteomes" id="UP000483672">
    <property type="component" value="Unassembled WGS sequence"/>
</dbReference>
<dbReference type="EMBL" id="WIPF01000044">
    <property type="protein sequence ID" value="KAF3221036.1"/>
    <property type="molecule type" value="Genomic_DNA"/>
</dbReference>
<feature type="transmembrane region" description="Helical" evidence="1">
    <location>
        <begin position="106"/>
        <end position="127"/>
    </location>
</feature>
<keyword evidence="1" id="KW-0472">Membrane</keyword>
<dbReference type="AlphaFoldDB" id="A0A6G1MK71"/>
<dbReference type="Proteomes" id="UP000472727">
    <property type="component" value="Unassembled WGS sequence"/>
</dbReference>
<proteinExistence type="predicted"/>
<evidence type="ECO:0000313" key="4">
    <source>
        <dbReference type="Proteomes" id="UP000472727"/>
    </source>
</evidence>
<evidence type="ECO:0000313" key="5">
    <source>
        <dbReference type="Proteomes" id="UP000483672"/>
    </source>
</evidence>
<keyword evidence="1" id="KW-0812">Transmembrane</keyword>
<name>A0A6G1MK71_ORBOL</name>
<sequence>MIPVTEEVLGNDNAAQDLYGTGVRVGLYLQSSGLALYNFSSDKHSRQGLKIASGSLCIAILLPWFVFAAQQAFSPCEAFIVILMLSSLFPPGSTLRNIDDAVGQQILGLVAILLSTLGVSLAFIWTFSKLVVTLPELGTKNVVFFFARVSLKGWFRWLALTYFSIDAIFTLLFSFKLVQLIKLSWTFRRHGDLGLHTENWFPKLEGWDRAMQWAVRVWVITMIELTIRWNHLEPASDFRAPGQLIPLISGIFIFIDSLLAVDFNSTARSTAEAFTPVLEYLKDIQFPKIPRKNLYFPGSGRLKEQQSLDNISVIA</sequence>
<comment type="caution">
    <text evidence="2">The sequence shown here is derived from an EMBL/GenBank/DDBJ whole genome shotgun (WGS) entry which is preliminary data.</text>
</comment>
<accession>A0A6G1MK71</accession>
<reference evidence="4 5" key="1">
    <citation type="submission" date="2019-06" db="EMBL/GenBank/DDBJ databases">
        <authorList>
            <person name="Palmer J.M."/>
        </authorList>
    </citation>
    <scope>NUCLEOTIDE SEQUENCE [LARGE SCALE GENOMIC DNA]</scope>
    <source>
        <strain evidence="2 4">TWF106</strain>
        <strain evidence="3 5">TWF191</strain>
    </source>
</reference>
<evidence type="ECO:0000313" key="3">
    <source>
        <dbReference type="EMBL" id="KAF3221036.1"/>
    </source>
</evidence>
<gene>
    <name evidence="2" type="ORF">TWF106_009369</name>
    <name evidence="3" type="ORF">TWF191_007243</name>
</gene>
<feature type="transmembrane region" description="Helical" evidence="1">
    <location>
        <begin position="72"/>
        <end position="94"/>
    </location>
</feature>
<organism evidence="2 4">
    <name type="scientific">Orbilia oligospora</name>
    <name type="common">Nematode-trapping fungus</name>
    <name type="synonym">Arthrobotrys oligospora</name>
    <dbReference type="NCBI Taxonomy" id="2813651"/>
    <lineage>
        <taxon>Eukaryota</taxon>
        <taxon>Fungi</taxon>
        <taxon>Dikarya</taxon>
        <taxon>Ascomycota</taxon>
        <taxon>Pezizomycotina</taxon>
        <taxon>Orbiliomycetes</taxon>
        <taxon>Orbiliales</taxon>
        <taxon>Orbiliaceae</taxon>
        <taxon>Orbilia</taxon>
    </lineage>
</organism>
<keyword evidence="1" id="KW-1133">Transmembrane helix</keyword>
<evidence type="ECO:0000313" key="2">
    <source>
        <dbReference type="EMBL" id="KAF3214015.1"/>
    </source>
</evidence>
<evidence type="ECO:0000256" key="1">
    <source>
        <dbReference type="SAM" id="Phobius"/>
    </source>
</evidence>
<feature type="transmembrane region" description="Helical" evidence="1">
    <location>
        <begin position="154"/>
        <end position="178"/>
    </location>
</feature>